<gene>
    <name evidence="2" type="ORF">OTU49_011094</name>
</gene>
<dbReference type="PANTHER" id="PTHR46628">
    <property type="entry name" value="PIRNA BIOGENESIS PROTEIN EXD1"/>
    <property type="match status" value="1"/>
</dbReference>
<accession>A0AAW0W4J3</accession>
<sequence>MESHKNLPLKGSTSLAQAKSSMSTRPKSNMNNAQSSSVVRPTVCKLNISSSEENQYNNLSVEEIIDVYHEDQRGKQLLMKKIVHPHITKLHNETTEIDEDILLGRVEQKSLTNNISTEKDVPPPPPKIPRPAKWIIIDTIGDAFKKAAAEVYAYMLSHRGAVPSFVSSLPSLLIHYLGLSPHHLFFSRVREECAEDDESVWLERPLSSHLCESLARSVMYLRELRLELLDLILVDLAQVTQLYLGALRDKDSTTVKNVMKVWAE</sequence>
<feature type="region of interest" description="Disordered" evidence="1">
    <location>
        <begin position="1"/>
        <end position="39"/>
    </location>
</feature>
<organism evidence="2 3">
    <name type="scientific">Cherax quadricarinatus</name>
    <name type="common">Australian red claw crayfish</name>
    <dbReference type="NCBI Taxonomy" id="27406"/>
    <lineage>
        <taxon>Eukaryota</taxon>
        <taxon>Metazoa</taxon>
        <taxon>Ecdysozoa</taxon>
        <taxon>Arthropoda</taxon>
        <taxon>Crustacea</taxon>
        <taxon>Multicrustacea</taxon>
        <taxon>Malacostraca</taxon>
        <taxon>Eumalacostraca</taxon>
        <taxon>Eucarida</taxon>
        <taxon>Decapoda</taxon>
        <taxon>Pleocyemata</taxon>
        <taxon>Astacidea</taxon>
        <taxon>Parastacoidea</taxon>
        <taxon>Parastacidae</taxon>
        <taxon>Cherax</taxon>
    </lineage>
</organism>
<name>A0AAW0W4J3_CHEQU</name>
<dbReference type="EMBL" id="JARKIK010000085">
    <property type="protein sequence ID" value="KAK8724483.1"/>
    <property type="molecule type" value="Genomic_DNA"/>
</dbReference>
<dbReference type="InterPro" id="IPR052144">
    <property type="entry name" value="piRNA_biogenesis_EXD1"/>
</dbReference>
<proteinExistence type="predicted"/>
<protein>
    <submittedName>
        <fullName evidence="2">Uncharacterized protein</fullName>
    </submittedName>
</protein>
<evidence type="ECO:0000313" key="3">
    <source>
        <dbReference type="Proteomes" id="UP001445076"/>
    </source>
</evidence>
<feature type="compositionally biased region" description="Polar residues" evidence="1">
    <location>
        <begin position="11"/>
        <end position="39"/>
    </location>
</feature>
<dbReference type="GO" id="GO:0034587">
    <property type="term" value="P:piRNA processing"/>
    <property type="evidence" value="ECO:0007669"/>
    <property type="project" value="TreeGrafter"/>
</dbReference>
<keyword evidence="3" id="KW-1185">Reference proteome</keyword>
<evidence type="ECO:0000313" key="2">
    <source>
        <dbReference type="EMBL" id="KAK8724483.1"/>
    </source>
</evidence>
<dbReference type="PANTHER" id="PTHR46628:SF1">
    <property type="entry name" value="PIRNA BIOGENESIS PROTEIN EXD1"/>
    <property type="match status" value="1"/>
</dbReference>
<dbReference type="AlphaFoldDB" id="A0AAW0W4J3"/>
<comment type="caution">
    <text evidence="2">The sequence shown here is derived from an EMBL/GenBank/DDBJ whole genome shotgun (WGS) entry which is preliminary data.</text>
</comment>
<dbReference type="GO" id="GO:1990923">
    <property type="term" value="C:PET complex"/>
    <property type="evidence" value="ECO:0007669"/>
    <property type="project" value="TreeGrafter"/>
</dbReference>
<reference evidence="2 3" key="1">
    <citation type="journal article" date="2024" name="BMC Genomics">
        <title>Genome assembly of redclaw crayfish (Cherax quadricarinatus) provides insights into its immune adaptation and hypoxia tolerance.</title>
        <authorList>
            <person name="Liu Z."/>
            <person name="Zheng J."/>
            <person name="Li H."/>
            <person name="Fang K."/>
            <person name="Wang S."/>
            <person name="He J."/>
            <person name="Zhou D."/>
            <person name="Weng S."/>
            <person name="Chi M."/>
            <person name="Gu Z."/>
            <person name="He J."/>
            <person name="Li F."/>
            <person name="Wang M."/>
        </authorList>
    </citation>
    <scope>NUCLEOTIDE SEQUENCE [LARGE SCALE GENOMIC DNA]</scope>
    <source>
        <strain evidence="2">ZL_2023a</strain>
    </source>
</reference>
<dbReference type="Proteomes" id="UP001445076">
    <property type="component" value="Unassembled WGS sequence"/>
</dbReference>
<evidence type="ECO:0000256" key="1">
    <source>
        <dbReference type="SAM" id="MobiDB-lite"/>
    </source>
</evidence>